<dbReference type="InterPro" id="IPR052399">
    <property type="entry name" value="Phage_Baseplate_Assmbl_Protein"/>
</dbReference>
<feature type="domain" description="Baseplate J-like central" evidence="3">
    <location>
        <begin position="185"/>
        <end position="254"/>
    </location>
</feature>
<evidence type="ECO:0000259" key="4">
    <source>
        <dbReference type="Pfam" id="PF26079"/>
    </source>
</evidence>
<dbReference type="InterPro" id="IPR058530">
    <property type="entry name" value="Baseplate_J-like_C"/>
</dbReference>
<evidence type="ECO:0000259" key="2">
    <source>
        <dbReference type="Pfam" id="PF04865"/>
    </source>
</evidence>
<comment type="similarity">
    <text evidence="1">Belongs to the Mu gp47/PBSX XkdT family.</text>
</comment>
<organism evidence="5 6">
    <name type="scientific">Anaerovirgula multivorans</name>
    <dbReference type="NCBI Taxonomy" id="312168"/>
    <lineage>
        <taxon>Bacteria</taxon>
        <taxon>Bacillati</taxon>
        <taxon>Bacillota</taxon>
        <taxon>Clostridia</taxon>
        <taxon>Peptostreptococcales</taxon>
        <taxon>Natronincolaceae</taxon>
        <taxon>Anaerovirgula</taxon>
    </lineage>
</organism>
<dbReference type="EMBL" id="FZOJ01000049">
    <property type="protein sequence ID" value="SNT18601.1"/>
    <property type="molecule type" value="Genomic_DNA"/>
</dbReference>
<gene>
    <name evidence="5" type="ORF">SAMN05446037_104914</name>
</gene>
<dbReference type="AlphaFoldDB" id="A0A239KKB1"/>
<dbReference type="Proteomes" id="UP000198304">
    <property type="component" value="Unassembled WGS sequence"/>
</dbReference>
<evidence type="ECO:0000313" key="6">
    <source>
        <dbReference type="Proteomes" id="UP000198304"/>
    </source>
</evidence>
<sequence length="356" mass="39101">MTEDRLTIQNRMLSDIPEEYDTTQGSFFYDVVKPIAIELETAYCQADTILNKGFAETAAGEWLDRKTAEQGISRKQPTKATTVVVITGSEGAIVHEGDKVASDTAAFFSKETKTIDASEQVEVLVECEVYGSAGNVPKGAIKYFPVTLSGLTGVINPEAVTNGYPGESDEELRQRYFDKVRTPTTSGNKHHYKNWAKEITGVGDVKVFPLAEGPGTVKVVIINNDKTGADQQLVEQVANHIEELRPIGASVTVESAVEVPVYIKASFILDNNYTLEEAQLNMKEKVKEHFRSIAFSKLYVSYAILGSVLIETEGILEYSDLTIGTWDDGISDIKWGMENIPINDDQVPVLGGITFE</sequence>
<feature type="domain" description="Baseplate protein J-like barrel" evidence="2">
    <location>
        <begin position="84"/>
        <end position="163"/>
    </location>
</feature>
<dbReference type="PANTHER" id="PTHR37829">
    <property type="entry name" value="PHAGE-LIKE ELEMENT PBSX PROTEIN XKDT"/>
    <property type="match status" value="1"/>
</dbReference>
<evidence type="ECO:0000313" key="5">
    <source>
        <dbReference type="EMBL" id="SNT18601.1"/>
    </source>
</evidence>
<keyword evidence="6" id="KW-1185">Reference proteome</keyword>
<dbReference type="InterPro" id="IPR006949">
    <property type="entry name" value="Barrel_Baseplate_J-like"/>
</dbReference>
<dbReference type="Pfam" id="PF26078">
    <property type="entry name" value="Baseplate_J_M"/>
    <property type="match status" value="1"/>
</dbReference>
<dbReference type="OrthoDB" id="2554267at2"/>
<dbReference type="PANTHER" id="PTHR37829:SF3">
    <property type="entry name" value="PROTEIN JAYE-RELATED"/>
    <property type="match status" value="1"/>
</dbReference>
<accession>A0A239KKB1</accession>
<feature type="domain" description="Baseplate J-like C-terminal" evidence="4">
    <location>
        <begin position="263"/>
        <end position="355"/>
    </location>
</feature>
<name>A0A239KKB1_9FIRM</name>
<dbReference type="Pfam" id="PF04865">
    <property type="entry name" value="Baseplate_J"/>
    <property type="match status" value="1"/>
</dbReference>
<protein>
    <submittedName>
        <fullName evidence="5">Uncharacterized phage protein gp47/JayE</fullName>
    </submittedName>
</protein>
<evidence type="ECO:0000259" key="3">
    <source>
        <dbReference type="Pfam" id="PF26078"/>
    </source>
</evidence>
<dbReference type="InterPro" id="IPR058531">
    <property type="entry name" value="Baseplate_J_M"/>
</dbReference>
<dbReference type="RefSeq" id="WP_089285379.1">
    <property type="nucleotide sequence ID" value="NZ_FZOJ01000049.1"/>
</dbReference>
<reference evidence="5 6" key="1">
    <citation type="submission" date="2017-06" db="EMBL/GenBank/DDBJ databases">
        <authorList>
            <person name="Kim H.J."/>
            <person name="Triplett B.A."/>
        </authorList>
    </citation>
    <scope>NUCLEOTIDE SEQUENCE [LARGE SCALE GENOMIC DNA]</scope>
    <source>
        <strain evidence="5 6">SCA</strain>
    </source>
</reference>
<evidence type="ECO:0000256" key="1">
    <source>
        <dbReference type="ARBA" id="ARBA00038087"/>
    </source>
</evidence>
<dbReference type="Pfam" id="PF26079">
    <property type="entry name" value="Baseplate_J_C"/>
    <property type="match status" value="1"/>
</dbReference>
<proteinExistence type="inferred from homology"/>